<evidence type="ECO:0000256" key="1">
    <source>
        <dbReference type="SAM" id="MobiDB-lite"/>
    </source>
</evidence>
<dbReference type="Proteomes" id="UP000292685">
    <property type="component" value="Unassembled WGS sequence"/>
</dbReference>
<dbReference type="EMBL" id="SHLA01000001">
    <property type="protein sequence ID" value="RZU61658.1"/>
    <property type="molecule type" value="Genomic_DNA"/>
</dbReference>
<accession>A0A4Q8ABZ5</accession>
<organism evidence="2 3">
    <name type="scientific">Zhihengliuella halotolerans</name>
    <dbReference type="NCBI Taxonomy" id="370736"/>
    <lineage>
        <taxon>Bacteria</taxon>
        <taxon>Bacillati</taxon>
        <taxon>Actinomycetota</taxon>
        <taxon>Actinomycetes</taxon>
        <taxon>Micrococcales</taxon>
        <taxon>Micrococcaceae</taxon>
        <taxon>Zhihengliuella</taxon>
    </lineage>
</organism>
<name>A0A4Q8ABZ5_9MICC</name>
<sequence>MPRSNRPRRASAGKRPNKWTQAADGPSVEGMGLAAPSRESARDGQWHVRRISGSRAEKHYVCPGCHLEIPPGVEHVVAWRADDWMGDQVSAAARRHWHSHCWRTRIGK</sequence>
<evidence type="ECO:0000313" key="3">
    <source>
        <dbReference type="Proteomes" id="UP000292685"/>
    </source>
</evidence>
<evidence type="ECO:0000313" key="2">
    <source>
        <dbReference type="EMBL" id="RZU61658.1"/>
    </source>
</evidence>
<proteinExistence type="predicted"/>
<feature type="compositionally biased region" description="Basic residues" evidence="1">
    <location>
        <begin position="1"/>
        <end position="17"/>
    </location>
</feature>
<reference evidence="2 3" key="1">
    <citation type="submission" date="2019-02" db="EMBL/GenBank/DDBJ databases">
        <title>Sequencing the genomes of 1000 actinobacteria strains.</title>
        <authorList>
            <person name="Klenk H.-P."/>
        </authorList>
    </citation>
    <scope>NUCLEOTIDE SEQUENCE [LARGE SCALE GENOMIC DNA]</scope>
    <source>
        <strain evidence="2 3">DSM 17364</strain>
    </source>
</reference>
<protein>
    <recommendedName>
        <fullName evidence="4">ATP/GTP-binding protein</fullName>
    </recommendedName>
</protein>
<keyword evidence="3" id="KW-1185">Reference proteome</keyword>
<dbReference type="OrthoDB" id="3381577at2"/>
<dbReference type="RefSeq" id="WP_102159873.1">
    <property type="nucleotide sequence ID" value="NZ_SHLA01000001.1"/>
</dbReference>
<evidence type="ECO:0008006" key="4">
    <source>
        <dbReference type="Google" id="ProtNLM"/>
    </source>
</evidence>
<comment type="caution">
    <text evidence="2">The sequence shown here is derived from an EMBL/GenBank/DDBJ whole genome shotgun (WGS) entry which is preliminary data.</text>
</comment>
<gene>
    <name evidence="2" type="ORF">EV380_1234</name>
</gene>
<feature type="region of interest" description="Disordered" evidence="1">
    <location>
        <begin position="1"/>
        <end position="45"/>
    </location>
</feature>
<dbReference type="AlphaFoldDB" id="A0A4Q8ABZ5"/>